<feature type="domain" description="HTH marR-type" evidence="2">
    <location>
        <begin position="11"/>
        <end position="146"/>
    </location>
</feature>
<protein>
    <recommendedName>
        <fullName evidence="2">HTH marR-type domain-containing protein</fullName>
    </recommendedName>
</protein>
<comment type="caution">
    <text evidence="3">The sequence shown here is derived from an EMBL/GenBank/DDBJ whole genome shotgun (WGS) entry which is preliminary data.</text>
</comment>
<evidence type="ECO:0000259" key="2">
    <source>
        <dbReference type="PROSITE" id="PS50995"/>
    </source>
</evidence>
<dbReference type="SUPFAM" id="SSF46785">
    <property type="entry name" value="Winged helix' DNA-binding domain"/>
    <property type="match status" value="1"/>
</dbReference>
<organism evidence="3 4">
    <name type="scientific">Planobispora siamensis</name>
    <dbReference type="NCBI Taxonomy" id="936338"/>
    <lineage>
        <taxon>Bacteria</taxon>
        <taxon>Bacillati</taxon>
        <taxon>Actinomycetota</taxon>
        <taxon>Actinomycetes</taxon>
        <taxon>Streptosporangiales</taxon>
        <taxon>Streptosporangiaceae</taxon>
        <taxon>Planobispora</taxon>
    </lineage>
</organism>
<dbReference type="PANTHER" id="PTHR33164">
    <property type="entry name" value="TRANSCRIPTIONAL REGULATOR, MARR FAMILY"/>
    <property type="match status" value="1"/>
</dbReference>
<dbReference type="GO" id="GO:0006950">
    <property type="term" value="P:response to stress"/>
    <property type="evidence" value="ECO:0007669"/>
    <property type="project" value="TreeGrafter"/>
</dbReference>
<dbReference type="EMBL" id="BOOJ01000037">
    <property type="protein sequence ID" value="GIH94036.1"/>
    <property type="molecule type" value="Genomic_DNA"/>
</dbReference>
<dbReference type="RefSeq" id="WP_239127942.1">
    <property type="nucleotide sequence ID" value="NZ_BOOJ01000037.1"/>
</dbReference>
<dbReference type="GO" id="GO:0003700">
    <property type="term" value="F:DNA-binding transcription factor activity"/>
    <property type="evidence" value="ECO:0007669"/>
    <property type="project" value="InterPro"/>
</dbReference>
<evidence type="ECO:0000256" key="1">
    <source>
        <dbReference type="SAM" id="MobiDB-lite"/>
    </source>
</evidence>
<dbReference type="Pfam" id="PF12802">
    <property type="entry name" value="MarR_2"/>
    <property type="match status" value="1"/>
</dbReference>
<evidence type="ECO:0000313" key="4">
    <source>
        <dbReference type="Proteomes" id="UP000619788"/>
    </source>
</evidence>
<evidence type="ECO:0000313" key="3">
    <source>
        <dbReference type="EMBL" id="GIH94036.1"/>
    </source>
</evidence>
<feature type="compositionally biased region" description="Basic and acidic residues" evidence="1">
    <location>
        <begin position="208"/>
        <end position="217"/>
    </location>
</feature>
<dbReference type="PANTHER" id="PTHR33164:SF57">
    <property type="entry name" value="MARR-FAMILY TRANSCRIPTIONAL REGULATOR"/>
    <property type="match status" value="1"/>
</dbReference>
<proteinExistence type="predicted"/>
<dbReference type="PROSITE" id="PS50995">
    <property type="entry name" value="HTH_MARR_2"/>
    <property type="match status" value="1"/>
</dbReference>
<dbReference type="InterPro" id="IPR039422">
    <property type="entry name" value="MarR/SlyA-like"/>
</dbReference>
<reference evidence="3 4" key="1">
    <citation type="submission" date="2021-01" db="EMBL/GenBank/DDBJ databases">
        <title>Whole genome shotgun sequence of Planobispora siamensis NBRC 107568.</title>
        <authorList>
            <person name="Komaki H."/>
            <person name="Tamura T."/>
        </authorList>
    </citation>
    <scope>NUCLEOTIDE SEQUENCE [LARGE SCALE GENOMIC DNA]</scope>
    <source>
        <strain evidence="3 4">NBRC 107568</strain>
    </source>
</reference>
<dbReference type="Gene3D" id="1.10.10.10">
    <property type="entry name" value="Winged helix-like DNA-binding domain superfamily/Winged helix DNA-binding domain"/>
    <property type="match status" value="1"/>
</dbReference>
<keyword evidence="4" id="KW-1185">Reference proteome</keyword>
<gene>
    <name evidence="3" type="ORF">Psi01_46660</name>
</gene>
<dbReference type="InterPro" id="IPR036390">
    <property type="entry name" value="WH_DNA-bd_sf"/>
</dbReference>
<dbReference type="SMART" id="SM00347">
    <property type="entry name" value="HTH_MARR"/>
    <property type="match status" value="1"/>
</dbReference>
<dbReference type="Proteomes" id="UP000619788">
    <property type="component" value="Unassembled WGS sequence"/>
</dbReference>
<name>A0A8J3WNM5_9ACTN</name>
<dbReference type="AlphaFoldDB" id="A0A8J3WNM5"/>
<dbReference type="InterPro" id="IPR000835">
    <property type="entry name" value="HTH_MarR-typ"/>
</dbReference>
<accession>A0A8J3WNM5</accession>
<feature type="region of interest" description="Disordered" evidence="1">
    <location>
        <begin position="193"/>
        <end position="217"/>
    </location>
</feature>
<sequence>MEEGTPGAAIDVALFRLRRIWARPLRARKAAEPQRPVQMSNVMVVHAVHKLSLDVPEVTVGAVAEQLDVDPSTASRLVNDAIAAGLVEREESSVDARRARLVLTGAGGRVLEAVVRYRRAYLDGLMAEWDRADREDFARLLTRFAEAAIARPADLTGLDRVIAEALRNGGAAEAGEVAQAGGTAQTGEVTEIGEVAEAGEGVNAGGTREGDGRARGR</sequence>
<dbReference type="InterPro" id="IPR036388">
    <property type="entry name" value="WH-like_DNA-bd_sf"/>
</dbReference>